<comment type="subcellular location">
    <subcellularLocation>
        <location evidence="1">Cell envelope</location>
    </subcellularLocation>
</comment>
<dbReference type="GO" id="GO:0030313">
    <property type="term" value="C:cell envelope"/>
    <property type="evidence" value="ECO:0007669"/>
    <property type="project" value="UniProtKB-SubCell"/>
</dbReference>
<evidence type="ECO:0000256" key="4">
    <source>
        <dbReference type="SAM" id="SignalP"/>
    </source>
</evidence>
<protein>
    <submittedName>
        <fullName evidence="6">Ribose transport system substrate-binding protein</fullName>
    </submittedName>
</protein>
<feature type="domain" description="Periplasmic binding protein" evidence="5">
    <location>
        <begin position="69"/>
        <end position="319"/>
    </location>
</feature>
<dbReference type="PANTHER" id="PTHR46847">
    <property type="entry name" value="D-ALLOSE-BINDING PERIPLASMIC PROTEIN-RELATED"/>
    <property type="match status" value="1"/>
</dbReference>
<dbReference type="RefSeq" id="WP_217429947.1">
    <property type="nucleotide sequence ID" value="NZ_FOTW01000022.1"/>
</dbReference>
<dbReference type="GO" id="GO:0030246">
    <property type="term" value="F:carbohydrate binding"/>
    <property type="evidence" value="ECO:0007669"/>
    <property type="project" value="UniProtKB-ARBA"/>
</dbReference>
<evidence type="ECO:0000256" key="2">
    <source>
        <dbReference type="ARBA" id="ARBA00007639"/>
    </source>
</evidence>
<evidence type="ECO:0000313" key="6">
    <source>
        <dbReference type="EMBL" id="SFM51642.1"/>
    </source>
</evidence>
<organism evidence="6 7">
    <name type="scientific">Rugamonas rubra</name>
    <dbReference type="NCBI Taxonomy" id="758825"/>
    <lineage>
        <taxon>Bacteria</taxon>
        <taxon>Pseudomonadati</taxon>
        <taxon>Pseudomonadota</taxon>
        <taxon>Betaproteobacteria</taxon>
        <taxon>Burkholderiales</taxon>
        <taxon>Oxalobacteraceae</taxon>
        <taxon>Telluria group</taxon>
        <taxon>Rugamonas</taxon>
    </lineage>
</organism>
<dbReference type="EMBL" id="FOTW01000022">
    <property type="protein sequence ID" value="SFM51642.1"/>
    <property type="molecule type" value="Genomic_DNA"/>
</dbReference>
<evidence type="ECO:0000256" key="1">
    <source>
        <dbReference type="ARBA" id="ARBA00004196"/>
    </source>
</evidence>
<evidence type="ECO:0000259" key="5">
    <source>
        <dbReference type="Pfam" id="PF13407"/>
    </source>
</evidence>
<name>A0A1I4RH87_9BURK</name>
<feature type="signal peptide" evidence="4">
    <location>
        <begin position="1"/>
        <end position="29"/>
    </location>
</feature>
<dbReference type="PANTHER" id="PTHR46847:SF1">
    <property type="entry name" value="D-ALLOSE-BINDING PERIPLASMIC PROTEIN-RELATED"/>
    <property type="match status" value="1"/>
</dbReference>
<dbReference type="Pfam" id="PF13407">
    <property type="entry name" value="Peripla_BP_4"/>
    <property type="match status" value="1"/>
</dbReference>
<dbReference type="STRING" id="758825.SAMN02982985_04342"/>
<evidence type="ECO:0000313" key="7">
    <source>
        <dbReference type="Proteomes" id="UP000199470"/>
    </source>
</evidence>
<keyword evidence="7" id="KW-1185">Reference proteome</keyword>
<dbReference type="InterPro" id="IPR025997">
    <property type="entry name" value="SBP_2_dom"/>
</dbReference>
<reference evidence="6 7" key="1">
    <citation type="submission" date="2016-10" db="EMBL/GenBank/DDBJ databases">
        <authorList>
            <person name="de Groot N.N."/>
        </authorList>
    </citation>
    <scope>NUCLEOTIDE SEQUENCE [LARGE SCALE GENOMIC DNA]</scope>
    <source>
        <strain evidence="6 7">ATCC 43154</strain>
    </source>
</reference>
<proteinExistence type="inferred from homology"/>
<gene>
    <name evidence="6" type="ORF">SAMN02982985_04342</name>
</gene>
<sequence>MQIGIYAGFMRKARRLCLLALLGANGATAAALPAGPAGEAATAPGQVRLGAEDAAALRGRGYTAALLMHTSSEFSRALCAGAGAVFKELGIKVVAQTDAEMDPKKQRSDLETVLALKPDIIVSLVIDPVSGAVAFRQALRQGAKLVFISNAPQGFRHGRDYAGIVTDDLPGMGAAAAKLLADSIGGSGEVAVIHHAANYFVTNQRDAAVRRELARYPAIRVVAAPGIANPNDGEVVAAAILTQHPRVKAIYAPWDLIAEGVTAALRAAGRRDVKVVTMDLGAANALDMVKRGNMAGIVSDMPYDMGRSLATMGALAMLGRPTPAFVTYAATPVTPANLAEQWPLALRRPAPAALRKALEARQ</sequence>
<comment type="similarity">
    <text evidence="2">Belongs to the bacterial solute-binding protein 2 family.</text>
</comment>
<feature type="chain" id="PRO_5011647549" evidence="4">
    <location>
        <begin position="30"/>
        <end position="362"/>
    </location>
</feature>
<evidence type="ECO:0000256" key="3">
    <source>
        <dbReference type="ARBA" id="ARBA00022729"/>
    </source>
</evidence>
<keyword evidence="3 4" id="KW-0732">Signal</keyword>
<accession>A0A1I4RH87</accession>
<dbReference type="Gene3D" id="3.40.50.2300">
    <property type="match status" value="2"/>
</dbReference>
<dbReference type="CDD" id="cd06316">
    <property type="entry name" value="PBP1_ABC_sugar_binding-like"/>
    <property type="match status" value="1"/>
</dbReference>
<dbReference type="AlphaFoldDB" id="A0A1I4RH87"/>
<dbReference type="InterPro" id="IPR028082">
    <property type="entry name" value="Peripla_BP_I"/>
</dbReference>
<dbReference type="Proteomes" id="UP000199470">
    <property type="component" value="Unassembled WGS sequence"/>
</dbReference>
<dbReference type="SUPFAM" id="SSF53822">
    <property type="entry name" value="Periplasmic binding protein-like I"/>
    <property type="match status" value="1"/>
</dbReference>